<proteinExistence type="predicted"/>
<dbReference type="EMBL" id="PVMZ01000041">
    <property type="protein sequence ID" value="PRX08227.1"/>
    <property type="molecule type" value="Genomic_DNA"/>
</dbReference>
<evidence type="ECO:0000256" key="1">
    <source>
        <dbReference type="SAM" id="SignalP"/>
    </source>
</evidence>
<feature type="chain" id="PRO_5039354507" evidence="1">
    <location>
        <begin position="32"/>
        <end position="117"/>
    </location>
</feature>
<keyword evidence="3" id="KW-1185">Reference proteome</keyword>
<gene>
    <name evidence="2" type="ORF">CLV67_14142</name>
</gene>
<dbReference type="Proteomes" id="UP000239415">
    <property type="component" value="Unassembled WGS sequence"/>
</dbReference>
<dbReference type="OrthoDB" id="3747754at2"/>
<feature type="signal peptide" evidence="1">
    <location>
        <begin position="1"/>
        <end position="31"/>
    </location>
</feature>
<dbReference type="AlphaFoldDB" id="A0A2T0JKS5"/>
<evidence type="ECO:0000313" key="3">
    <source>
        <dbReference type="Proteomes" id="UP000239415"/>
    </source>
</evidence>
<accession>A0A2T0JKS5</accession>
<dbReference type="RefSeq" id="WP_106330875.1">
    <property type="nucleotide sequence ID" value="NZ_BOMO01000096.1"/>
</dbReference>
<keyword evidence="1" id="KW-0732">Signal</keyword>
<dbReference type="PROSITE" id="PS51318">
    <property type="entry name" value="TAT"/>
    <property type="match status" value="1"/>
</dbReference>
<comment type="caution">
    <text evidence="2">The sequence shown here is derived from an EMBL/GenBank/DDBJ whole genome shotgun (WGS) entry which is preliminary data.</text>
</comment>
<organism evidence="2 3">
    <name type="scientific">Actinoplanes italicus</name>
    <dbReference type="NCBI Taxonomy" id="113567"/>
    <lineage>
        <taxon>Bacteria</taxon>
        <taxon>Bacillati</taxon>
        <taxon>Actinomycetota</taxon>
        <taxon>Actinomycetes</taxon>
        <taxon>Micromonosporales</taxon>
        <taxon>Micromonosporaceae</taxon>
        <taxon>Actinoplanes</taxon>
    </lineage>
</organism>
<evidence type="ECO:0000313" key="2">
    <source>
        <dbReference type="EMBL" id="PRX08227.1"/>
    </source>
</evidence>
<reference evidence="2 3" key="1">
    <citation type="submission" date="2018-03" db="EMBL/GenBank/DDBJ databases">
        <title>Genomic Encyclopedia of Archaeal and Bacterial Type Strains, Phase II (KMG-II): from individual species to whole genera.</title>
        <authorList>
            <person name="Goeker M."/>
        </authorList>
    </citation>
    <scope>NUCLEOTIDE SEQUENCE [LARGE SCALE GENOMIC DNA]</scope>
    <source>
        <strain evidence="2 3">DSM 43146</strain>
    </source>
</reference>
<name>A0A2T0JKS5_9ACTN</name>
<dbReference type="Gene3D" id="3.30.505.20">
    <property type="match status" value="1"/>
</dbReference>
<sequence length="117" mass="12058">MKTSKRTVIAGVAIVAALGTGGAVWATAANADSGPDDDRVLSAQERSSAESAVLAAVAGGTILEVEASDDKGVAYEAEVRDPAGQEWDIDLDNTFKVLTKTADTEDDADDNDAEDDD</sequence>
<protein>
    <submittedName>
        <fullName evidence="2">YpeB-like protein with putative protease inhibitory function</fullName>
    </submittedName>
</protein>
<dbReference type="InterPro" id="IPR006311">
    <property type="entry name" value="TAT_signal"/>
</dbReference>